<sequence>MDPIPLPSHIHYELLLQLLERQTMFAVGHKSPQREQVHELIGTLRKALTQQKQLEDSCQRANLTVDYRWSLNHAAPHHVESIAPVQAPDMANPGK</sequence>
<dbReference type="EMBL" id="JAHHHD010000034">
    <property type="protein sequence ID" value="MBW4661331.1"/>
    <property type="molecule type" value="Genomic_DNA"/>
</dbReference>
<evidence type="ECO:0000313" key="1">
    <source>
        <dbReference type="EMBL" id="MBW4661331.1"/>
    </source>
</evidence>
<dbReference type="Pfam" id="PF17275">
    <property type="entry name" value="DUF5340"/>
    <property type="match status" value="1"/>
</dbReference>
<evidence type="ECO:0000313" key="2">
    <source>
        <dbReference type="Proteomes" id="UP000757435"/>
    </source>
</evidence>
<proteinExistence type="predicted"/>
<reference evidence="1" key="2">
    <citation type="journal article" date="2022" name="Microbiol. Resour. Announc.">
        <title>Metagenome Sequencing to Explore Phylogenomics of Terrestrial Cyanobacteria.</title>
        <authorList>
            <person name="Ward R.D."/>
            <person name="Stajich J.E."/>
            <person name="Johansen J.R."/>
            <person name="Huntemann M."/>
            <person name="Clum A."/>
            <person name="Foster B."/>
            <person name="Foster B."/>
            <person name="Roux S."/>
            <person name="Palaniappan K."/>
            <person name="Varghese N."/>
            <person name="Mukherjee S."/>
            <person name="Reddy T.B.K."/>
            <person name="Daum C."/>
            <person name="Copeland A."/>
            <person name="Chen I.A."/>
            <person name="Ivanova N.N."/>
            <person name="Kyrpides N.C."/>
            <person name="Shapiro N."/>
            <person name="Eloe-Fadrosh E.A."/>
            <person name="Pietrasiak N."/>
        </authorList>
    </citation>
    <scope>NUCLEOTIDE SEQUENCE</scope>
    <source>
        <strain evidence="1">UHER 2000/2452</strain>
    </source>
</reference>
<gene>
    <name evidence="1" type="ORF">KME15_21870</name>
</gene>
<comment type="caution">
    <text evidence="1">The sequence shown here is derived from an EMBL/GenBank/DDBJ whole genome shotgun (WGS) entry which is preliminary data.</text>
</comment>
<dbReference type="Proteomes" id="UP000757435">
    <property type="component" value="Unassembled WGS sequence"/>
</dbReference>
<accession>A0A951QEU5</accession>
<name>A0A951QEU5_9CYAN</name>
<reference evidence="1" key="1">
    <citation type="submission" date="2021-05" db="EMBL/GenBank/DDBJ databases">
        <authorList>
            <person name="Pietrasiak N."/>
            <person name="Ward R."/>
            <person name="Stajich J.E."/>
            <person name="Kurbessoian T."/>
        </authorList>
    </citation>
    <scope>NUCLEOTIDE SEQUENCE</scope>
    <source>
        <strain evidence="1">UHER 2000/2452</strain>
    </source>
</reference>
<dbReference type="InterPro" id="IPR035228">
    <property type="entry name" value="DUF5340"/>
</dbReference>
<dbReference type="AlphaFoldDB" id="A0A951QEU5"/>
<protein>
    <submittedName>
        <fullName evidence="1">DUF5340 domain-containing protein</fullName>
    </submittedName>
</protein>
<organism evidence="1 2">
    <name type="scientific">Drouetiella hepatica Uher 2000/2452</name>
    <dbReference type="NCBI Taxonomy" id="904376"/>
    <lineage>
        <taxon>Bacteria</taxon>
        <taxon>Bacillati</taxon>
        <taxon>Cyanobacteriota</taxon>
        <taxon>Cyanophyceae</taxon>
        <taxon>Oculatellales</taxon>
        <taxon>Oculatellaceae</taxon>
        <taxon>Drouetiella</taxon>
    </lineage>
</organism>